<dbReference type="GO" id="GO:0005829">
    <property type="term" value="C:cytosol"/>
    <property type="evidence" value="ECO:0007669"/>
    <property type="project" value="TreeGrafter"/>
</dbReference>
<evidence type="ECO:0000256" key="3">
    <source>
        <dbReference type="ARBA" id="ARBA00017144"/>
    </source>
</evidence>
<evidence type="ECO:0000256" key="8">
    <source>
        <dbReference type="ARBA" id="ARBA00022840"/>
    </source>
</evidence>
<gene>
    <name evidence="11" type="primary">tmk</name>
    <name evidence="13" type="ORF">H9L01_02850</name>
</gene>
<dbReference type="CDD" id="cd01672">
    <property type="entry name" value="TMPK"/>
    <property type="match status" value="1"/>
</dbReference>
<evidence type="ECO:0000313" key="13">
    <source>
        <dbReference type="EMBL" id="QNN61322.1"/>
    </source>
</evidence>
<evidence type="ECO:0000256" key="10">
    <source>
        <dbReference type="ARBA" id="ARBA00057735"/>
    </source>
</evidence>
<reference evidence="13 14" key="1">
    <citation type="submission" date="2020-08" db="EMBL/GenBank/DDBJ databases">
        <title>Genome sequence of Erysipelothrix inopinata DSM 15511T.</title>
        <authorList>
            <person name="Hyun D.-W."/>
            <person name="Bae J.-W."/>
        </authorList>
    </citation>
    <scope>NUCLEOTIDE SEQUENCE [LARGE SCALE GENOMIC DNA]</scope>
    <source>
        <strain evidence="13 14">DSM 15511</strain>
    </source>
</reference>
<dbReference type="SUPFAM" id="SSF52540">
    <property type="entry name" value="P-loop containing nucleoside triphosphate hydrolases"/>
    <property type="match status" value="1"/>
</dbReference>
<dbReference type="EMBL" id="CP060715">
    <property type="protein sequence ID" value="QNN61322.1"/>
    <property type="molecule type" value="Genomic_DNA"/>
</dbReference>
<evidence type="ECO:0000259" key="12">
    <source>
        <dbReference type="Pfam" id="PF02223"/>
    </source>
</evidence>
<dbReference type="PANTHER" id="PTHR10344:SF4">
    <property type="entry name" value="UMP-CMP KINASE 2, MITOCHONDRIAL"/>
    <property type="match status" value="1"/>
</dbReference>
<name>A0A7G9S0E7_9FIRM</name>
<accession>A0A7G9S0E7</accession>
<dbReference type="InterPro" id="IPR027417">
    <property type="entry name" value="P-loop_NTPase"/>
</dbReference>
<dbReference type="Proteomes" id="UP000515928">
    <property type="component" value="Chromosome"/>
</dbReference>
<keyword evidence="6 11" id="KW-0547">Nucleotide-binding</keyword>
<keyword evidence="5 11" id="KW-0545">Nucleotide biosynthesis</keyword>
<comment type="similarity">
    <text evidence="1 11">Belongs to the thymidylate kinase family.</text>
</comment>
<dbReference type="KEGG" id="eio:H9L01_02850"/>
<dbReference type="Gene3D" id="3.40.50.300">
    <property type="entry name" value="P-loop containing nucleotide triphosphate hydrolases"/>
    <property type="match status" value="1"/>
</dbReference>
<evidence type="ECO:0000256" key="2">
    <source>
        <dbReference type="ARBA" id="ARBA00012980"/>
    </source>
</evidence>
<dbReference type="EC" id="2.7.4.9" evidence="2 11"/>
<proteinExistence type="inferred from homology"/>
<feature type="binding site" evidence="11">
    <location>
        <begin position="9"/>
        <end position="16"/>
    </location>
    <ligand>
        <name>ATP</name>
        <dbReference type="ChEBI" id="CHEBI:30616"/>
    </ligand>
</feature>
<dbReference type="GO" id="GO:0006227">
    <property type="term" value="P:dUDP biosynthetic process"/>
    <property type="evidence" value="ECO:0007669"/>
    <property type="project" value="TreeGrafter"/>
</dbReference>
<evidence type="ECO:0000313" key="14">
    <source>
        <dbReference type="Proteomes" id="UP000515928"/>
    </source>
</evidence>
<comment type="catalytic activity">
    <reaction evidence="9 11">
        <text>dTMP + ATP = dTDP + ADP</text>
        <dbReference type="Rhea" id="RHEA:13517"/>
        <dbReference type="ChEBI" id="CHEBI:30616"/>
        <dbReference type="ChEBI" id="CHEBI:58369"/>
        <dbReference type="ChEBI" id="CHEBI:63528"/>
        <dbReference type="ChEBI" id="CHEBI:456216"/>
        <dbReference type="EC" id="2.7.4.9"/>
    </reaction>
</comment>
<dbReference type="GO" id="GO:0004798">
    <property type="term" value="F:dTMP kinase activity"/>
    <property type="evidence" value="ECO:0007669"/>
    <property type="project" value="UniProtKB-UniRule"/>
</dbReference>
<dbReference type="AlphaFoldDB" id="A0A7G9S0E7"/>
<keyword evidence="8 11" id="KW-0067">ATP-binding</keyword>
<dbReference type="HAMAP" id="MF_00165">
    <property type="entry name" value="Thymidylate_kinase"/>
    <property type="match status" value="1"/>
</dbReference>
<dbReference type="NCBIfam" id="TIGR00041">
    <property type="entry name" value="DTMP_kinase"/>
    <property type="match status" value="1"/>
</dbReference>
<evidence type="ECO:0000256" key="1">
    <source>
        <dbReference type="ARBA" id="ARBA00009776"/>
    </source>
</evidence>
<sequence>MGYFISFEGPDGSGKTTVTQKVADYLAENYDVIYTREPGGIEISEKIRDIILDPNHSEMDDRTEALLYAASRRQHLTQKIIPALEDNKIVVCDRFIDSSLAYQGYARGIGMEDVFEINRFAIENYMPDLTIFLDIDPLKGLQRIHGRDKMDRLELAGDSFHTKVYEGYLEVLKQFPNRIKVVNADQSEEDVFIDVIAIINHELQD</sequence>
<evidence type="ECO:0000256" key="9">
    <source>
        <dbReference type="ARBA" id="ARBA00048743"/>
    </source>
</evidence>
<dbReference type="RefSeq" id="WP_187534524.1">
    <property type="nucleotide sequence ID" value="NZ_CBCSHU010000001.1"/>
</dbReference>
<keyword evidence="4 11" id="KW-0808">Transferase</keyword>
<dbReference type="PANTHER" id="PTHR10344">
    <property type="entry name" value="THYMIDYLATE KINASE"/>
    <property type="match status" value="1"/>
</dbReference>
<keyword evidence="14" id="KW-1185">Reference proteome</keyword>
<dbReference type="InterPro" id="IPR039430">
    <property type="entry name" value="Thymidylate_kin-like_dom"/>
</dbReference>
<evidence type="ECO:0000256" key="7">
    <source>
        <dbReference type="ARBA" id="ARBA00022777"/>
    </source>
</evidence>
<dbReference type="GO" id="GO:0006235">
    <property type="term" value="P:dTTP biosynthetic process"/>
    <property type="evidence" value="ECO:0007669"/>
    <property type="project" value="UniProtKB-UniRule"/>
</dbReference>
<evidence type="ECO:0000256" key="6">
    <source>
        <dbReference type="ARBA" id="ARBA00022741"/>
    </source>
</evidence>
<evidence type="ECO:0000256" key="4">
    <source>
        <dbReference type="ARBA" id="ARBA00022679"/>
    </source>
</evidence>
<comment type="function">
    <text evidence="10 11">Phosphorylation of dTMP to form dTDP in both de novo and salvage pathways of dTTP synthesis.</text>
</comment>
<dbReference type="GO" id="GO:0006233">
    <property type="term" value="P:dTDP biosynthetic process"/>
    <property type="evidence" value="ECO:0007669"/>
    <property type="project" value="InterPro"/>
</dbReference>
<protein>
    <recommendedName>
        <fullName evidence="3 11">Thymidylate kinase</fullName>
        <ecNumber evidence="2 11">2.7.4.9</ecNumber>
    </recommendedName>
    <alternativeName>
        <fullName evidence="11">dTMP kinase</fullName>
    </alternativeName>
</protein>
<dbReference type="Pfam" id="PF02223">
    <property type="entry name" value="Thymidylate_kin"/>
    <property type="match status" value="1"/>
</dbReference>
<dbReference type="InterPro" id="IPR018094">
    <property type="entry name" value="Thymidylate_kinase"/>
</dbReference>
<dbReference type="PROSITE" id="PS01331">
    <property type="entry name" value="THYMIDYLATE_KINASE"/>
    <property type="match status" value="1"/>
</dbReference>
<dbReference type="GO" id="GO:0005524">
    <property type="term" value="F:ATP binding"/>
    <property type="evidence" value="ECO:0007669"/>
    <property type="project" value="UniProtKB-UniRule"/>
</dbReference>
<dbReference type="InterPro" id="IPR018095">
    <property type="entry name" value="Thymidylate_kin_CS"/>
</dbReference>
<evidence type="ECO:0000256" key="11">
    <source>
        <dbReference type="HAMAP-Rule" id="MF_00165"/>
    </source>
</evidence>
<feature type="domain" description="Thymidylate kinase-like" evidence="12">
    <location>
        <begin position="7"/>
        <end position="192"/>
    </location>
</feature>
<keyword evidence="7 11" id="KW-0418">Kinase</keyword>
<dbReference type="FunFam" id="3.40.50.300:FF:000225">
    <property type="entry name" value="Thymidylate kinase"/>
    <property type="match status" value="1"/>
</dbReference>
<organism evidence="13 14">
    <name type="scientific">Erysipelothrix inopinata</name>
    <dbReference type="NCBI Taxonomy" id="225084"/>
    <lineage>
        <taxon>Bacteria</taxon>
        <taxon>Bacillati</taxon>
        <taxon>Bacillota</taxon>
        <taxon>Erysipelotrichia</taxon>
        <taxon>Erysipelotrichales</taxon>
        <taxon>Erysipelotrichaceae</taxon>
        <taxon>Erysipelothrix</taxon>
    </lineage>
</organism>
<evidence type="ECO:0000256" key="5">
    <source>
        <dbReference type="ARBA" id="ARBA00022727"/>
    </source>
</evidence>